<feature type="region of interest" description="Disordered" evidence="1">
    <location>
        <begin position="1"/>
        <end position="27"/>
    </location>
</feature>
<accession>A0A9D3XAU5</accession>
<gene>
    <name evidence="2" type="ORF">KIL84_010319</name>
</gene>
<reference evidence="2" key="1">
    <citation type="submission" date="2021-09" db="EMBL/GenBank/DDBJ databases">
        <title>The genome of Mauremys mutica provides insights into the evolution of semi-aquatic lifestyle.</title>
        <authorList>
            <person name="Gong S."/>
            <person name="Gao Y."/>
        </authorList>
    </citation>
    <scope>NUCLEOTIDE SEQUENCE</scope>
    <source>
        <strain evidence="2">MM-2020</strain>
        <tissue evidence="2">Muscle</tissue>
    </source>
</reference>
<dbReference type="Proteomes" id="UP000827986">
    <property type="component" value="Unassembled WGS sequence"/>
</dbReference>
<evidence type="ECO:0000313" key="2">
    <source>
        <dbReference type="EMBL" id="KAH1176617.1"/>
    </source>
</evidence>
<organism evidence="2 3">
    <name type="scientific">Mauremys mutica</name>
    <name type="common">yellowpond turtle</name>
    <dbReference type="NCBI Taxonomy" id="74926"/>
    <lineage>
        <taxon>Eukaryota</taxon>
        <taxon>Metazoa</taxon>
        <taxon>Chordata</taxon>
        <taxon>Craniata</taxon>
        <taxon>Vertebrata</taxon>
        <taxon>Euteleostomi</taxon>
        <taxon>Archelosauria</taxon>
        <taxon>Testudinata</taxon>
        <taxon>Testudines</taxon>
        <taxon>Cryptodira</taxon>
        <taxon>Durocryptodira</taxon>
        <taxon>Testudinoidea</taxon>
        <taxon>Geoemydidae</taxon>
        <taxon>Geoemydinae</taxon>
        <taxon>Mauremys</taxon>
    </lineage>
</organism>
<feature type="region of interest" description="Disordered" evidence="1">
    <location>
        <begin position="82"/>
        <end position="107"/>
    </location>
</feature>
<proteinExistence type="predicted"/>
<protein>
    <submittedName>
        <fullName evidence="2">Uncharacterized protein</fullName>
    </submittedName>
</protein>
<keyword evidence="3" id="KW-1185">Reference proteome</keyword>
<comment type="caution">
    <text evidence="2">The sequence shown here is derived from an EMBL/GenBank/DDBJ whole genome shotgun (WGS) entry which is preliminary data.</text>
</comment>
<evidence type="ECO:0000256" key="1">
    <source>
        <dbReference type="SAM" id="MobiDB-lite"/>
    </source>
</evidence>
<feature type="non-terminal residue" evidence="2">
    <location>
        <position position="1"/>
    </location>
</feature>
<dbReference type="AlphaFoldDB" id="A0A9D3XAU5"/>
<dbReference type="EMBL" id="JAHDVG010000474">
    <property type="protein sequence ID" value="KAH1176617.1"/>
    <property type="molecule type" value="Genomic_DNA"/>
</dbReference>
<sequence>NRGTLSRHTLQRQLQHSKVHKSRRQPETQLGMIKQRAKQELPGRLAAPVAQERLRSKFNCTVSEVTVMNLQPEKNPILILPDGKKRSEPRAPSFHPPPPSTVEIKSSKGETKLWAEKLTKEGSTSPSLLHAGDASSLENLPLKRPVKLAPLEIPLEVKEAQLQKIMSIQAEAQLAAQKLASVGSINSEPHVKRVKNLAQMELENLHKIKLSEKATLEYRNEPLSSKGTKALCEVQIILSTEASSQLDKKSAIKDAPVTFCTSLIPKAKCNSLQAPGLHEDTKVPDGHSPNPDTARRRFRLRQMKEQQEELSKAKPLKATRLSTEEVKQQTACQRTQKTLSDASKLLENMAKKHRGRGAGQDEADEVLIVRRPSTRRMALGDIIQNGRISSPPPPLAEKWDMRAGVGLEGQRIMSSISLLKGKCKEPCTGQIWDSPAIGKVAS</sequence>
<name>A0A9D3XAU5_9SAUR</name>
<feature type="region of interest" description="Disordered" evidence="1">
    <location>
        <begin position="304"/>
        <end position="335"/>
    </location>
</feature>
<feature type="compositionally biased region" description="Polar residues" evidence="1">
    <location>
        <begin position="1"/>
        <end position="14"/>
    </location>
</feature>
<evidence type="ECO:0000313" key="3">
    <source>
        <dbReference type="Proteomes" id="UP000827986"/>
    </source>
</evidence>